<organism evidence="2 3">
    <name type="scientific">Methylomonas defluvii</name>
    <dbReference type="NCBI Taxonomy" id="3045149"/>
    <lineage>
        <taxon>Bacteria</taxon>
        <taxon>Pseudomonadati</taxon>
        <taxon>Pseudomonadota</taxon>
        <taxon>Gammaproteobacteria</taxon>
        <taxon>Methylococcales</taxon>
        <taxon>Methylococcaceae</taxon>
        <taxon>Methylomonas</taxon>
    </lineage>
</organism>
<evidence type="ECO:0000313" key="3">
    <source>
        <dbReference type="Proteomes" id="UP001284537"/>
    </source>
</evidence>
<dbReference type="InterPro" id="IPR045523">
    <property type="entry name" value="GASH"/>
</dbReference>
<keyword evidence="3" id="KW-1185">Reference proteome</keyword>
<protein>
    <submittedName>
        <fullName evidence="2">GTPase-associated system all-helical protein GASH</fullName>
    </submittedName>
</protein>
<dbReference type="EMBL" id="JAXARY010000004">
    <property type="protein sequence ID" value="MDX8126749.1"/>
    <property type="molecule type" value="Genomic_DNA"/>
</dbReference>
<accession>A0ABU4UDE9</accession>
<gene>
    <name evidence="2" type="ORF">QLH52_05610</name>
</gene>
<evidence type="ECO:0000313" key="2">
    <source>
        <dbReference type="EMBL" id="MDX8126749.1"/>
    </source>
</evidence>
<feature type="domain" description="GTPase-associated system helical" evidence="1">
    <location>
        <begin position="6"/>
        <end position="431"/>
    </location>
</feature>
<proteinExistence type="predicted"/>
<dbReference type="RefSeq" id="WP_319960853.1">
    <property type="nucleotide sequence ID" value="NZ_JAXARY010000004.1"/>
</dbReference>
<evidence type="ECO:0000259" key="1">
    <source>
        <dbReference type="Pfam" id="PF19994"/>
    </source>
</evidence>
<sequence>MTESILQSYLNEQHIKTHVQEDIDSLNKAVNEVKKYLTRRKIKSDIIPYTLVALDPKVKDIDPVVQQVETIIIKKWPTFKNSVTATQDKSTTYIRAVILESLSQLSKDDAATTALVWLTARDVIGHYQLDSEENVISGFLQELADRTEENGRAAWGISHKFQANKFKGAEISISAVNAAQINGEALKVHLLDAMVHSGWSSQAGGGKNPSHQGVQSHQWPQFMAEHSAMGITKVVNSALSQQAKSISSISTSIQDSLDTYFAQLQPFFEDLNTSFANSITANNKRSELLWWKESMYSRLLNASYRSLNPMNAAVCMALDLAEEVGAISPESVDYLLRETLKDVYGEQAEEERLIADWLMDRGSLHGGIQSALKEHAAGGDERKPFLNAWANVVQSGDPTDFFSETGIDKTAKLTASDLAVWLFHGLQAQKLAIDN</sequence>
<name>A0ABU4UDE9_9GAMM</name>
<comment type="caution">
    <text evidence="2">The sequence shown here is derived from an EMBL/GenBank/DDBJ whole genome shotgun (WGS) entry which is preliminary data.</text>
</comment>
<reference evidence="2 3" key="1">
    <citation type="submission" date="2023-11" db="EMBL/GenBank/DDBJ databases">
        <authorList>
            <person name="Ouyang M.-Y."/>
        </authorList>
    </citation>
    <scope>NUCLEOTIDE SEQUENCE [LARGE SCALE GENOMIC DNA]</scope>
    <source>
        <strain evidence="2 3">OY6</strain>
    </source>
</reference>
<dbReference type="Pfam" id="PF19994">
    <property type="entry name" value="GASH"/>
    <property type="match status" value="1"/>
</dbReference>
<dbReference type="Proteomes" id="UP001284537">
    <property type="component" value="Unassembled WGS sequence"/>
</dbReference>